<keyword evidence="2" id="KW-0012">Acyltransferase</keyword>
<dbReference type="CDD" id="cd04301">
    <property type="entry name" value="NAT_SF"/>
    <property type="match status" value="1"/>
</dbReference>
<organism evidence="4 5">
    <name type="scientific">Metabacillus malikii</name>
    <dbReference type="NCBI Taxonomy" id="1504265"/>
    <lineage>
        <taxon>Bacteria</taxon>
        <taxon>Bacillati</taxon>
        <taxon>Bacillota</taxon>
        <taxon>Bacilli</taxon>
        <taxon>Bacillales</taxon>
        <taxon>Bacillaceae</taxon>
        <taxon>Metabacillus</taxon>
    </lineage>
</organism>
<evidence type="ECO:0000256" key="1">
    <source>
        <dbReference type="ARBA" id="ARBA00022679"/>
    </source>
</evidence>
<sequence length="294" mass="34570">MLSQFQFTNNISYDDKIKNSFFQLAHTTFGIRFSNWSERGFWGEEYIPYCFLSNEQVIANVSVNLLDLIIDGKQKRAVQIGTVMTHPEYRSRGLSKQLMNKVMNDYEHTVDFFYLFANKSVLDFYPKFGFNRIEEYQYYLDYYPTLGKRSNLRKLDMSNKRDLFFVYHLARKRIPVANRFATARSHGILMFYCLEVFRDDIYFHEGEEAVVIFQIEEDCLDVFDVVSTKQVNLHKILDDITGNTQTEVVFHFTPDERGLSLLRRPNREGDSLFVKSVSGCDFPKYISHPITAKA</sequence>
<dbReference type="PANTHER" id="PTHR43420">
    <property type="entry name" value="ACETYLTRANSFERASE"/>
    <property type="match status" value="1"/>
</dbReference>
<gene>
    <name evidence="4" type="ORF">J2S19_000223</name>
</gene>
<dbReference type="Gene3D" id="3.40.630.30">
    <property type="match status" value="1"/>
</dbReference>
<evidence type="ECO:0000313" key="4">
    <source>
        <dbReference type="EMBL" id="MDQ0228973.1"/>
    </source>
</evidence>
<dbReference type="InterPro" id="IPR000182">
    <property type="entry name" value="GNAT_dom"/>
</dbReference>
<proteinExistence type="predicted"/>
<dbReference type="InterPro" id="IPR050680">
    <property type="entry name" value="YpeA/RimI_acetyltransf"/>
</dbReference>
<evidence type="ECO:0000256" key="2">
    <source>
        <dbReference type="ARBA" id="ARBA00023315"/>
    </source>
</evidence>
<accession>A0ABT9Z9P2</accession>
<keyword evidence="5" id="KW-1185">Reference proteome</keyword>
<reference evidence="4 5" key="1">
    <citation type="submission" date="2023-07" db="EMBL/GenBank/DDBJ databases">
        <title>Genomic Encyclopedia of Type Strains, Phase IV (KMG-IV): sequencing the most valuable type-strain genomes for metagenomic binning, comparative biology and taxonomic classification.</title>
        <authorList>
            <person name="Goeker M."/>
        </authorList>
    </citation>
    <scope>NUCLEOTIDE SEQUENCE [LARGE SCALE GENOMIC DNA]</scope>
    <source>
        <strain evidence="4 5">DSM 29005</strain>
    </source>
</reference>
<evidence type="ECO:0000259" key="3">
    <source>
        <dbReference type="PROSITE" id="PS51186"/>
    </source>
</evidence>
<dbReference type="PROSITE" id="PS51186">
    <property type="entry name" value="GNAT"/>
    <property type="match status" value="1"/>
</dbReference>
<name>A0ABT9Z9P2_9BACI</name>
<dbReference type="Pfam" id="PF13527">
    <property type="entry name" value="Acetyltransf_9"/>
    <property type="match status" value="1"/>
</dbReference>
<comment type="caution">
    <text evidence="4">The sequence shown here is derived from an EMBL/GenBank/DDBJ whole genome shotgun (WGS) entry which is preliminary data.</text>
</comment>
<protein>
    <submittedName>
        <fullName evidence="4">GNAT superfamily N-acetyltransferase</fullName>
    </submittedName>
</protein>
<dbReference type="EMBL" id="JAUSUD010000001">
    <property type="protein sequence ID" value="MDQ0228973.1"/>
    <property type="molecule type" value="Genomic_DNA"/>
</dbReference>
<dbReference type="SUPFAM" id="SSF55729">
    <property type="entry name" value="Acyl-CoA N-acyltransferases (Nat)"/>
    <property type="match status" value="1"/>
</dbReference>
<keyword evidence="1" id="KW-0808">Transferase</keyword>
<feature type="domain" description="N-acetyltransferase" evidence="3">
    <location>
        <begin position="15"/>
        <end position="162"/>
    </location>
</feature>
<evidence type="ECO:0000313" key="5">
    <source>
        <dbReference type="Proteomes" id="UP001234495"/>
    </source>
</evidence>
<dbReference type="RefSeq" id="WP_307335886.1">
    <property type="nucleotide sequence ID" value="NZ_JAUSUD010000001.1"/>
</dbReference>
<dbReference type="Proteomes" id="UP001234495">
    <property type="component" value="Unassembled WGS sequence"/>
</dbReference>
<dbReference type="InterPro" id="IPR016181">
    <property type="entry name" value="Acyl_CoA_acyltransferase"/>
</dbReference>
<dbReference type="PANTHER" id="PTHR43420:SF31">
    <property type="entry name" value="ACETYLTRANSFERASE"/>
    <property type="match status" value="1"/>
</dbReference>